<dbReference type="Proteomes" id="UP000008065">
    <property type="component" value="Unassembled WGS sequence"/>
</dbReference>
<sequence length="70" mass="8012">FGPDPALRLDMHCLDVCIKRLSQQWETPRLVTTKVDNNDFPLFYPKDDATSRYIAEATSVVDRVAQLSQD</sequence>
<dbReference type="RefSeq" id="XP_009848708.1">
    <property type="nucleotide sequence ID" value="XM_009850406.1"/>
</dbReference>
<dbReference type="VEuPathDB" id="FungiDB:NEUTE1DRAFT_28332"/>
<accession>F8MHU8</accession>
<evidence type="ECO:0000313" key="2">
    <source>
        <dbReference type="Proteomes" id="UP000008065"/>
    </source>
</evidence>
<evidence type="ECO:0000313" key="1">
    <source>
        <dbReference type="EMBL" id="EGO58857.1"/>
    </source>
</evidence>
<protein>
    <submittedName>
        <fullName evidence="1">Uncharacterized protein</fullName>
    </submittedName>
</protein>
<dbReference type="EMBL" id="GL891303">
    <property type="protein sequence ID" value="EGO58857.1"/>
    <property type="molecule type" value="Genomic_DNA"/>
</dbReference>
<reference evidence="2" key="1">
    <citation type="journal article" date="2011" name="Genetics">
        <title>Massive changes in genome architecture accompany the transition to self-fertility in the filamentous fungus Neurospora tetrasperma.</title>
        <authorList>
            <person name="Ellison C.E."/>
            <person name="Stajich J.E."/>
            <person name="Jacobson D.J."/>
            <person name="Natvig D.O."/>
            <person name="Lapidus A."/>
            <person name="Foster B."/>
            <person name="Aerts A."/>
            <person name="Riley R."/>
            <person name="Lindquist E.A."/>
            <person name="Grigoriev I.V."/>
            <person name="Taylor J.W."/>
        </authorList>
    </citation>
    <scope>NUCLEOTIDE SEQUENCE [LARGE SCALE GENOMIC DNA]</scope>
    <source>
        <strain evidence="2">FGSC 2508 / P0657</strain>
    </source>
</reference>
<keyword evidence="2" id="KW-1185">Reference proteome</keyword>
<dbReference type="KEGG" id="nte:NEUTE1DRAFT28332"/>
<name>F8MHU8_NEUT8</name>
<dbReference type="GeneID" id="20827408"/>
<dbReference type="HOGENOM" id="CLU_181688_0_0_1"/>
<gene>
    <name evidence="1" type="ORF">NEUTE1DRAFT_28332</name>
</gene>
<organism evidence="1 2">
    <name type="scientific">Neurospora tetrasperma (strain FGSC 2508 / ATCC MYA-4615 / P0657)</name>
    <dbReference type="NCBI Taxonomy" id="510951"/>
    <lineage>
        <taxon>Eukaryota</taxon>
        <taxon>Fungi</taxon>
        <taxon>Dikarya</taxon>
        <taxon>Ascomycota</taxon>
        <taxon>Pezizomycotina</taxon>
        <taxon>Sordariomycetes</taxon>
        <taxon>Sordariomycetidae</taxon>
        <taxon>Sordariales</taxon>
        <taxon>Sordariaceae</taxon>
        <taxon>Neurospora</taxon>
    </lineage>
</organism>
<dbReference type="OrthoDB" id="10324720at2759"/>
<dbReference type="AlphaFoldDB" id="F8MHU8"/>
<feature type="non-terminal residue" evidence="1">
    <location>
        <position position="70"/>
    </location>
</feature>
<feature type="non-terminal residue" evidence="1">
    <location>
        <position position="1"/>
    </location>
</feature>
<proteinExistence type="predicted"/>